<dbReference type="NCBIfam" id="TIGR00365">
    <property type="entry name" value="Grx4 family monothiol glutaredoxin"/>
    <property type="match status" value="1"/>
</dbReference>
<keyword evidence="8" id="KW-1185">Reference proteome</keyword>
<dbReference type="InterPro" id="IPR004480">
    <property type="entry name" value="Monothiol_GRX-rel"/>
</dbReference>
<dbReference type="Pfam" id="PF00462">
    <property type="entry name" value="Glutaredoxin"/>
    <property type="match status" value="1"/>
</dbReference>
<organism evidence="8">
    <name type="scientific">Perkinsus marinus (strain ATCC 50983 / TXsc)</name>
    <dbReference type="NCBI Taxonomy" id="423536"/>
    <lineage>
        <taxon>Eukaryota</taxon>
        <taxon>Sar</taxon>
        <taxon>Alveolata</taxon>
        <taxon>Perkinsozoa</taxon>
        <taxon>Perkinsea</taxon>
        <taxon>Perkinsida</taxon>
        <taxon>Perkinsidae</taxon>
        <taxon>Perkinsus</taxon>
    </lineage>
</organism>
<dbReference type="EMBL" id="GG686838">
    <property type="protein sequence ID" value="EEQ98055.1"/>
    <property type="molecule type" value="Genomic_DNA"/>
</dbReference>
<proteinExistence type="predicted"/>
<dbReference type="RefSeq" id="XP_002765338.1">
    <property type="nucleotide sequence ID" value="XM_002765292.1"/>
</dbReference>
<accession>C5LZ46</accession>
<reference evidence="7 8" key="1">
    <citation type="submission" date="2008-07" db="EMBL/GenBank/DDBJ databases">
        <authorList>
            <person name="El-Sayed N."/>
            <person name="Caler E."/>
            <person name="Inman J."/>
            <person name="Amedeo P."/>
            <person name="Hass B."/>
            <person name="Wortman J."/>
        </authorList>
    </citation>
    <scope>NUCLEOTIDE SEQUENCE [LARGE SCALE GENOMIC DNA]</scope>
    <source>
        <strain evidence="8">ATCC 50983 / TXsc</strain>
    </source>
</reference>
<evidence type="ECO:0000256" key="5">
    <source>
        <dbReference type="ARBA" id="ARBA00023284"/>
    </source>
</evidence>
<dbReference type="GO" id="GO:0005739">
    <property type="term" value="C:mitochondrion"/>
    <property type="evidence" value="ECO:0007669"/>
    <property type="project" value="UniProtKB-ARBA"/>
</dbReference>
<dbReference type="GeneID" id="9040481"/>
<gene>
    <name evidence="7" type="ORF">Pmar_PMAR016133</name>
</gene>
<evidence type="ECO:0000259" key="6">
    <source>
        <dbReference type="Pfam" id="PF00462"/>
    </source>
</evidence>
<feature type="domain" description="Glutaredoxin" evidence="6">
    <location>
        <begin position="82"/>
        <end position="146"/>
    </location>
</feature>
<dbReference type="PANTHER" id="PTHR10293:SF16">
    <property type="entry name" value="GLUTAREDOXIN-RELATED PROTEIN 5, MITOCHONDRIAL"/>
    <property type="match status" value="1"/>
</dbReference>
<dbReference type="GO" id="GO:0046872">
    <property type="term" value="F:metal ion binding"/>
    <property type="evidence" value="ECO:0007669"/>
    <property type="project" value="UniProtKB-KW"/>
</dbReference>
<keyword evidence="5" id="KW-0676">Redox-active center</keyword>
<keyword evidence="3" id="KW-0408">Iron</keyword>
<dbReference type="FunCoup" id="C5LZ46">
    <property type="interactions" value="244"/>
</dbReference>
<protein>
    <recommendedName>
        <fullName evidence="6">Glutaredoxin domain-containing protein</fullName>
    </recommendedName>
</protein>
<dbReference type="InParanoid" id="C5LZ46"/>
<dbReference type="OrthoDB" id="415696at2759"/>
<keyword evidence="4" id="KW-0411">Iron-sulfur</keyword>
<evidence type="ECO:0000256" key="1">
    <source>
        <dbReference type="ARBA" id="ARBA00022714"/>
    </source>
</evidence>
<evidence type="ECO:0000313" key="7">
    <source>
        <dbReference type="EMBL" id="EEQ98055.1"/>
    </source>
</evidence>
<dbReference type="FunFam" id="3.40.30.10:FF:000005">
    <property type="entry name" value="Glutaredoxin 5"/>
    <property type="match status" value="1"/>
</dbReference>
<dbReference type="InterPro" id="IPR002109">
    <property type="entry name" value="Glutaredoxin"/>
</dbReference>
<dbReference type="PROSITE" id="PS51354">
    <property type="entry name" value="GLUTAREDOXIN_2"/>
    <property type="match status" value="1"/>
</dbReference>
<dbReference type="InterPro" id="IPR033658">
    <property type="entry name" value="GRX_PICOT-like"/>
</dbReference>
<evidence type="ECO:0000256" key="2">
    <source>
        <dbReference type="ARBA" id="ARBA00022723"/>
    </source>
</evidence>
<dbReference type="Proteomes" id="UP000007800">
    <property type="component" value="Unassembled WGS sequence"/>
</dbReference>
<dbReference type="OMA" id="CAFSKRM"/>
<dbReference type="SUPFAM" id="SSF52833">
    <property type="entry name" value="Thioredoxin-like"/>
    <property type="match status" value="1"/>
</dbReference>
<evidence type="ECO:0000313" key="8">
    <source>
        <dbReference type="Proteomes" id="UP000007800"/>
    </source>
</evidence>
<dbReference type="GO" id="GO:0051537">
    <property type="term" value="F:2 iron, 2 sulfur cluster binding"/>
    <property type="evidence" value="ECO:0007669"/>
    <property type="project" value="UniProtKB-KW"/>
</dbReference>
<sequence length="178" mass="19588">MLSTTSRLLPTTTALFRVALATPRFHLGTTPNFVRSTTFNRAFATGVTATTGESDPDFAPKSKVDTEDVHDKISKLVHDNRVVLFMKGSPAAPKCGFSKAVVGLLSAEGLTDFTYVDCLKSDAVREGIKKYSEWPTIPQLYVDGEFLGGYDIISSMYREGELRELIAEKGLKEDTKKE</sequence>
<dbReference type="Gene3D" id="3.40.30.10">
    <property type="entry name" value="Glutaredoxin"/>
    <property type="match status" value="1"/>
</dbReference>
<dbReference type="InterPro" id="IPR036249">
    <property type="entry name" value="Thioredoxin-like_sf"/>
</dbReference>
<keyword evidence="1" id="KW-0001">2Fe-2S</keyword>
<evidence type="ECO:0000256" key="4">
    <source>
        <dbReference type="ARBA" id="ARBA00023014"/>
    </source>
</evidence>
<dbReference type="AlphaFoldDB" id="C5LZ46"/>
<dbReference type="PANTHER" id="PTHR10293">
    <property type="entry name" value="GLUTAREDOXIN FAMILY MEMBER"/>
    <property type="match status" value="1"/>
</dbReference>
<keyword evidence="2" id="KW-0479">Metal-binding</keyword>
<dbReference type="CDD" id="cd03028">
    <property type="entry name" value="GRX_PICOT_like"/>
    <property type="match status" value="1"/>
</dbReference>
<evidence type="ECO:0000256" key="3">
    <source>
        <dbReference type="ARBA" id="ARBA00023004"/>
    </source>
</evidence>
<name>C5LZ46_PERM5</name>